<dbReference type="Proteomes" id="UP000184609">
    <property type="component" value="Unassembled WGS sequence"/>
</dbReference>
<dbReference type="Pfam" id="PF14567">
    <property type="entry name" value="SUKH_5"/>
    <property type="match status" value="1"/>
</dbReference>
<dbReference type="OrthoDB" id="980721at2"/>
<evidence type="ECO:0000313" key="1">
    <source>
        <dbReference type="EMBL" id="SHO59514.1"/>
    </source>
</evidence>
<evidence type="ECO:0000313" key="2">
    <source>
        <dbReference type="Proteomes" id="UP000184609"/>
    </source>
</evidence>
<dbReference type="InterPro" id="IPR037883">
    <property type="entry name" value="Knr4/Smi1-like_sf"/>
</dbReference>
<accession>A0A1M7Z3W4</accession>
<name>A0A1M7Z3W4_9BACT</name>
<sequence>MTFEDLKEKYPDREPAFPQNCPQPNETYLNELVEKYYCKFPKSFIDFQLKYCLEVPIGDFAFEGFGFANNELDPYMNLEEVLKDYAELEFPQYLTPFKQDNGDFWCFDNRSSYPEVPIVIFNHNTNEIESGSNNNWENFIDWLDKTMEDEY</sequence>
<keyword evidence="2" id="KW-1185">Reference proteome</keyword>
<dbReference type="EMBL" id="FRXN01000001">
    <property type="protein sequence ID" value="SHO59514.1"/>
    <property type="molecule type" value="Genomic_DNA"/>
</dbReference>
<dbReference type="SUPFAM" id="SSF160631">
    <property type="entry name" value="SMI1/KNR4-like"/>
    <property type="match status" value="1"/>
</dbReference>
<dbReference type="STRING" id="1073327.SAMN04488108_0151"/>
<protein>
    <submittedName>
        <fullName evidence="1">SMI1-KNR4 cell-wall</fullName>
    </submittedName>
</protein>
<proteinExistence type="predicted"/>
<dbReference type="Gene3D" id="3.40.1580.10">
    <property type="entry name" value="SMI1/KNR4-like"/>
    <property type="match status" value="1"/>
</dbReference>
<dbReference type="AlphaFoldDB" id="A0A1M7Z3W4"/>
<gene>
    <name evidence="1" type="ORF">SAMN04488108_0151</name>
</gene>
<reference evidence="2" key="1">
    <citation type="submission" date="2016-12" db="EMBL/GenBank/DDBJ databases">
        <authorList>
            <person name="Varghese N."/>
            <person name="Submissions S."/>
        </authorList>
    </citation>
    <scope>NUCLEOTIDE SEQUENCE [LARGE SCALE GENOMIC DNA]</scope>
    <source>
        <strain evidence="2">DSM 25035</strain>
    </source>
</reference>
<dbReference type="RefSeq" id="WP_073569846.1">
    <property type="nucleotide sequence ID" value="NZ_FRXN01000001.1"/>
</dbReference>
<organism evidence="1 2">
    <name type="scientific">Algoriphagus zhangzhouensis</name>
    <dbReference type="NCBI Taxonomy" id="1073327"/>
    <lineage>
        <taxon>Bacteria</taxon>
        <taxon>Pseudomonadati</taxon>
        <taxon>Bacteroidota</taxon>
        <taxon>Cytophagia</taxon>
        <taxon>Cytophagales</taxon>
        <taxon>Cyclobacteriaceae</taxon>
        <taxon>Algoriphagus</taxon>
    </lineage>
</organism>